<feature type="compositionally biased region" description="Polar residues" evidence="1">
    <location>
        <begin position="9"/>
        <end position="18"/>
    </location>
</feature>
<accession>A0A086KWH3</accession>
<gene>
    <name evidence="2" type="ORF">TGDOM2_232760</name>
</gene>
<evidence type="ECO:0000256" key="1">
    <source>
        <dbReference type="SAM" id="MobiDB-lite"/>
    </source>
</evidence>
<dbReference type="GO" id="GO:0004864">
    <property type="term" value="F:protein phosphatase inhibitor activity"/>
    <property type="evidence" value="ECO:0007669"/>
    <property type="project" value="InterPro"/>
</dbReference>
<dbReference type="AlphaFoldDB" id="A0A086KWH3"/>
<dbReference type="Proteomes" id="UP000028837">
    <property type="component" value="Unassembled WGS sequence"/>
</dbReference>
<dbReference type="PANTHER" id="PTHR12398:SF20">
    <property type="entry name" value="PROTEIN PHOSPHATASE 1 REGULATORY INHIBITOR SUBUNIT 2"/>
    <property type="match status" value="1"/>
</dbReference>
<reference evidence="2 3" key="1">
    <citation type="submission" date="2014-02" db="EMBL/GenBank/DDBJ databases">
        <authorList>
            <person name="Sibley D."/>
            <person name="Venepally P."/>
            <person name="Karamycheva S."/>
            <person name="Hadjithomas M."/>
            <person name="Khan A."/>
            <person name="Brunk B."/>
            <person name="Roos D."/>
            <person name="Caler E."/>
            <person name="Lorenzi H."/>
        </authorList>
    </citation>
    <scope>NUCLEOTIDE SEQUENCE [LARGE SCALE GENOMIC DNA]</scope>
    <source>
        <strain evidence="2 3">GAB2-2007-GAL-DOM2</strain>
    </source>
</reference>
<evidence type="ECO:0000313" key="2">
    <source>
        <dbReference type="EMBL" id="KFG48741.1"/>
    </source>
</evidence>
<evidence type="ECO:0000313" key="3">
    <source>
        <dbReference type="Proteomes" id="UP000028837"/>
    </source>
</evidence>
<dbReference type="InterPro" id="IPR007062">
    <property type="entry name" value="PPI-2"/>
</dbReference>
<protein>
    <submittedName>
        <fullName evidence="2">Protein phosphatase inhibitor IPP2</fullName>
    </submittedName>
</protein>
<dbReference type="VEuPathDB" id="ToxoDB:TGDOM2_232760"/>
<dbReference type="GO" id="GO:0009966">
    <property type="term" value="P:regulation of signal transduction"/>
    <property type="evidence" value="ECO:0007669"/>
    <property type="project" value="InterPro"/>
</dbReference>
<proteinExistence type="predicted"/>
<feature type="compositionally biased region" description="Basic and acidic residues" evidence="1">
    <location>
        <begin position="28"/>
        <end position="57"/>
    </location>
</feature>
<dbReference type="Gene3D" id="6.10.250.1050">
    <property type="match status" value="1"/>
</dbReference>
<feature type="compositionally biased region" description="Basic and acidic residues" evidence="1">
    <location>
        <begin position="65"/>
        <end position="75"/>
    </location>
</feature>
<dbReference type="Pfam" id="PF04979">
    <property type="entry name" value="IPP-2"/>
    <property type="match status" value="1"/>
</dbReference>
<name>A0A086KWH3_TOXGO</name>
<dbReference type="OrthoDB" id="551302at2759"/>
<sequence>MQVIGKDQPNGSSGQPTHSALRRSTHGSPEEHKHLTWDEQAIAEHDLERGTRMKIDEPPTPYHRRGSDAHGDNEKNSPQPGEAVSASALQACLEHLAVNDRGQALNEEELEQKRRHEFELKRKQHYCEFQQVKLMKEIYAEEEDE</sequence>
<feature type="region of interest" description="Disordered" evidence="1">
    <location>
        <begin position="1"/>
        <end position="86"/>
    </location>
</feature>
<organism evidence="2 3">
    <name type="scientific">Toxoplasma gondii GAB2-2007-GAL-DOM2</name>
    <dbReference type="NCBI Taxonomy" id="1130820"/>
    <lineage>
        <taxon>Eukaryota</taxon>
        <taxon>Sar</taxon>
        <taxon>Alveolata</taxon>
        <taxon>Apicomplexa</taxon>
        <taxon>Conoidasida</taxon>
        <taxon>Coccidia</taxon>
        <taxon>Eucoccidiorida</taxon>
        <taxon>Eimeriorina</taxon>
        <taxon>Sarcocystidae</taxon>
        <taxon>Toxoplasma</taxon>
    </lineage>
</organism>
<comment type="caution">
    <text evidence="2">The sequence shown here is derived from an EMBL/GenBank/DDBJ whole genome shotgun (WGS) entry which is preliminary data.</text>
</comment>
<dbReference type="EMBL" id="AHZU02000081">
    <property type="protein sequence ID" value="KFG48741.1"/>
    <property type="molecule type" value="Genomic_DNA"/>
</dbReference>
<dbReference type="PANTHER" id="PTHR12398">
    <property type="entry name" value="PROTEIN PHOSPHATASE INHIBITOR"/>
    <property type="match status" value="1"/>
</dbReference>